<dbReference type="Pfam" id="PF13473">
    <property type="entry name" value="Cupredoxin_1"/>
    <property type="match status" value="1"/>
</dbReference>
<keyword evidence="3" id="KW-0186">Copper</keyword>
<keyword evidence="2" id="KW-0479">Metal-binding</keyword>
<comment type="caution">
    <text evidence="5">The sequence shown here is derived from an EMBL/GenBank/DDBJ whole genome shotgun (WGS) entry which is preliminary data.</text>
</comment>
<organism evidence="5 6">
    <name type="scientific">Candidatus Roizmanbacteria bacterium GW2011_GWC2_37_13</name>
    <dbReference type="NCBI Taxonomy" id="1618486"/>
    <lineage>
        <taxon>Bacteria</taxon>
        <taxon>Candidatus Roizmaniibacteriota</taxon>
    </lineage>
</organism>
<evidence type="ECO:0000313" key="5">
    <source>
        <dbReference type="EMBL" id="KKQ25528.1"/>
    </source>
</evidence>
<evidence type="ECO:0000256" key="2">
    <source>
        <dbReference type="ARBA" id="ARBA00022723"/>
    </source>
</evidence>
<dbReference type="PROSITE" id="PS00078">
    <property type="entry name" value="COX2"/>
    <property type="match status" value="1"/>
</dbReference>
<reference evidence="5 6" key="1">
    <citation type="journal article" date="2015" name="Nature">
        <title>rRNA introns, odd ribosomes, and small enigmatic genomes across a large radiation of phyla.</title>
        <authorList>
            <person name="Brown C.T."/>
            <person name="Hug L.A."/>
            <person name="Thomas B.C."/>
            <person name="Sharon I."/>
            <person name="Castelle C.J."/>
            <person name="Singh A."/>
            <person name="Wilkins M.J."/>
            <person name="Williams K.H."/>
            <person name="Banfield J.F."/>
        </authorList>
    </citation>
    <scope>NUCLEOTIDE SEQUENCE [LARGE SCALE GENOMIC DNA]</scope>
</reference>
<evidence type="ECO:0000256" key="3">
    <source>
        <dbReference type="ARBA" id="ARBA00023008"/>
    </source>
</evidence>
<gene>
    <name evidence="5" type="ORF">US40_C0007G0027</name>
</gene>
<dbReference type="SUPFAM" id="SSF49503">
    <property type="entry name" value="Cupredoxins"/>
    <property type="match status" value="1"/>
</dbReference>
<sequence>MKNYLLIGLLVATLGVGGLYIFNQNRSVTSQEANSTEVISSPASSVSVKEFTLTAKQWAFDPATITVKQGDKVRLKITSLDVTHGFSLPDFNVKVDLNPNAETVVEFTADKTGEFTFFCSVVCGTGHNDMKGKLIVL</sequence>
<dbReference type="InterPro" id="IPR001505">
    <property type="entry name" value="Copper_CuA"/>
</dbReference>
<feature type="domain" description="Cytochrome oxidase subunit II copper A binding" evidence="4">
    <location>
        <begin position="44"/>
        <end position="137"/>
    </location>
</feature>
<dbReference type="InterPro" id="IPR051403">
    <property type="entry name" value="NosZ/Cyto_c_oxidase_sub2"/>
</dbReference>
<accession>A0A0G0G2W4</accession>
<dbReference type="AlphaFoldDB" id="A0A0G0G2W4"/>
<dbReference type="PANTHER" id="PTHR42838">
    <property type="entry name" value="CYTOCHROME C OXIDASE SUBUNIT II"/>
    <property type="match status" value="1"/>
</dbReference>
<dbReference type="GO" id="GO:0016020">
    <property type="term" value="C:membrane"/>
    <property type="evidence" value="ECO:0007669"/>
    <property type="project" value="InterPro"/>
</dbReference>
<comment type="subcellular location">
    <subcellularLocation>
        <location evidence="1">Cell envelope</location>
    </subcellularLocation>
</comment>
<dbReference type="PANTHER" id="PTHR42838:SF2">
    <property type="entry name" value="NITROUS-OXIDE REDUCTASE"/>
    <property type="match status" value="1"/>
</dbReference>
<dbReference type="InterPro" id="IPR002429">
    <property type="entry name" value="CcO_II-like_C"/>
</dbReference>
<dbReference type="GO" id="GO:0030313">
    <property type="term" value="C:cell envelope"/>
    <property type="evidence" value="ECO:0007669"/>
    <property type="project" value="UniProtKB-SubCell"/>
</dbReference>
<dbReference type="EMBL" id="LBSV01000007">
    <property type="protein sequence ID" value="KKQ25528.1"/>
    <property type="molecule type" value="Genomic_DNA"/>
</dbReference>
<dbReference type="Proteomes" id="UP000034917">
    <property type="component" value="Unassembled WGS sequence"/>
</dbReference>
<dbReference type="InterPro" id="IPR008972">
    <property type="entry name" value="Cupredoxin"/>
</dbReference>
<dbReference type="InterPro" id="IPR028096">
    <property type="entry name" value="EfeO_Cupredoxin"/>
</dbReference>
<evidence type="ECO:0000313" key="6">
    <source>
        <dbReference type="Proteomes" id="UP000034917"/>
    </source>
</evidence>
<evidence type="ECO:0000259" key="4">
    <source>
        <dbReference type="PROSITE" id="PS50857"/>
    </source>
</evidence>
<dbReference type="GO" id="GO:0005507">
    <property type="term" value="F:copper ion binding"/>
    <property type="evidence" value="ECO:0007669"/>
    <property type="project" value="InterPro"/>
</dbReference>
<dbReference type="Gene3D" id="2.60.40.420">
    <property type="entry name" value="Cupredoxins - blue copper proteins"/>
    <property type="match status" value="1"/>
</dbReference>
<name>A0A0G0G2W4_9BACT</name>
<evidence type="ECO:0000256" key="1">
    <source>
        <dbReference type="ARBA" id="ARBA00004196"/>
    </source>
</evidence>
<proteinExistence type="predicted"/>
<protein>
    <submittedName>
        <fullName evidence="5">Cytochrome c oxidase subunit II</fullName>
    </submittedName>
</protein>
<dbReference type="PROSITE" id="PS50857">
    <property type="entry name" value="COX2_CUA"/>
    <property type="match status" value="1"/>
</dbReference>
<dbReference type="GO" id="GO:0004129">
    <property type="term" value="F:cytochrome-c oxidase activity"/>
    <property type="evidence" value="ECO:0007669"/>
    <property type="project" value="InterPro"/>
</dbReference>